<feature type="transmembrane region" description="Helical" evidence="1">
    <location>
        <begin position="92"/>
        <end position="113"/>
    </location>
</feature>
<sequence length="160" mass="17537">MKTQRHDVGLEDTLRAIERGVLEDVWMSRPRRWSVLLASVLLGVAAVSRWSNLGAHASPSLHVDAVVPGTSIMFLAACAVSLIALRRRRFRWCCGAAYTAALSTVTSLAALWWHQTAVGSDPLVWTLLAALASVTLTVTWLATILTPLEDSQPDMRADRF</sequence>
<feature type="transmembrane region" description="Helical" evidence="1">
    <location>
        <begin position="33"/>
        <end position="53"/>
    </location>
</feature>
<feature type="transmembrane region" description="Helical" evidence="1">
    <location>
        <begin position="65"/>
        <end position="85"/>
    </location>
</feature>
<dbReference type="RefSeq" id="WP_005058350.1">
    <property type="nucleotide sequence ID" value="NZ_AP022621.1"/>
</dbReference>
<accession>A0A0U1B063</accession>
<evidence type="ECO:0008006" key="4">
    <source>
        <dbReference type="Google" id="ProtNLM"/>
    </source>
</evidence>
<keyword evidence="1" id="KW-0472">Membrane</keyword>
<evidence type="ECO:0000313" key="3">
    <source>
        <dbReference type="Proteomes" id="UP000045782"/>
    </source>
</evidence>
<evidence type="ECO:0000256" key="1">
    <source>
        <dbReference type="SAM" id="Phobius"/>
    </source>
</evidence>
<evidence type="ECO:0000313" key="2">
    <source>
        <dbReference type="EMBL" id="CPV37216.1"/>
    </source>
</evidence>
<keyword evidence="1" id="KW-0812">Transmembrane</keyword>
<dbReference type="Proteomes" id="UP000045782">
    <property type="component" value="Unassembled WGS sequence"/>
</dbReference>
<name>A0A0U1B063_9MYCO</name>
<organism evidence="2 3">
    <name type="scientific">Mycobacteroides abscessus</name>
    <dbReference type="NCBI Taxonomy" id="36809"/>
    <lineage>
        <taxon>Bacteria</taxon>
        <taxon>Bacillati</taxon>
        <taxon>Actinomycetota</taxon>
        <taxon>Actinomycetes</taxon>
        <taxon>Mycobacteriales</taxon>
        <taxon>Mycobacteriaceae</taxon>
        <taxon>Mycobacteroides</taxon>
    </lineage>
</organism>
<gene>
    <name evidence="2" type="ORF">ERS075579_00883</name>
</gene>
<dbReference type="AlphaFoldDB" id="A0A0U1B063"/>
<protein>
    <recommendedName>
        <fullName evidence="4">Transmembrane protein</fullName>
    </recommendedName>
</protein>
<reference evidence="2 3" key="1">
    <citation type="submission" date="2015-03" db="EMBL/GenBank/DDBJ databases">
        <authorList>
            <person name="Murphy D."/>
        </authorList>
    </citation>
    <scope>NUCLEOTIDE SEQUENCE [LARGE SCALE GENOMIC DNA]</scope>
    <source>
        <strain evidence="2 3">PAP088</strain>
    </source>
</reference>
<proteinExistence type="predicted"/>
<feature type="transmembrane region" description="Helical" evidence="1">
    <location>
        <begin position="125"/>
        <end position="146"/>
    </location>
</feature>
<dbReference type="EMBL" id="CSWP01000001">
    <property type="protein sequence ID" value="CPV37216.1"/>
    <property type="molecule type" value="Genomic_DNA"/>
</dbReference>
<keyword evidence="1" id="KW-1133">Transmembrane helix</keyword>